<evidence type="ECO:0000313" key="1">
    <source>
        <dbReference type="EMBL" id="CBH96718.1"/>
    </source>
</evidence>
<dbReference type="AlphaFoldDB" id="E6PP66"/>
<comment type="caution">
    <text evidence="1">The sequence shown here is derived from an EMBL/GenBank/DDBJ whole genome shotgun (WGS) entry which is preliminary data.</text>
</comment>
<sequence length="130" mass="14713">MSVRPATAGISGLSLPGGKMPAGAPAPTRRPIRLRPWAMICRRLAMYWSGLWILTVIKHSFLVQPMAIFAFEFQLLHFTLNLSPRRTRTCRWVSLMLYLLRITFLLGAQIERKISLANEDIRPKGSAALH</sequence>
<accession>E6PP66</accession>
<protein>
    <submittedName>
        <fullName evidence="1">Uncharacterized protein</fullName>
    </submittedName>
</protein>
<proteinExistence type="predicted"/>
<name>E6PP66_9ZZZZ</name>
<dbReference type="EMBL" id="CABM01000031">
    <property type="protein sequence ID" value="CBH96718.1"/>
    <property type="molecule type" value="Genomic_DNA"/>
</dbReference>
<reference evidence="1" key="1">
    <citation type="submission" date="2009-10" db="EMBL/GenBank/DDBJ databases">
        <title>Diversity of trophic interactions inside an arsenic-rich microbial ecosystem.</title>
        <authorList>
            <person name="Bertin P.N."/>
            <person name="Heinrich-Salmeron A."/>
            <person name="Pelletier E."/>
            <person name="Goulhen-Chollet F."/>
            <person name="Arsene-Ploetze F."/>
            <person name="Gallien S."/>
            <person name="Calteau A."/>
            <person name="Vallenet D."/>
            <person name="Casiot C."/>
            <person name="Chane-Woon-Ming B."/>
            <person name="Giloteaux L."/>
            <person name="Barakat M."/>
            <person name="Bonnefoy V."/>
            <person name="Bruneel O."/>
            <person name="Chandler M."/>
            <person name="Cleiss J."/>
            <person name="Duran R."/>
            <person name="Elbaz-Poulichet F."/>
            <person name="Fonknechten N."/>
            <person name="Lauga B."/>
            <person name="Mornico D."/>
            <person name="Ortet P."/>
            <person name="Schaeffer C."/>
            <person name="Siguier P."/>
            <person name="Alexander Thil Smith A."/>
            <person name="Van Dorsselaer A."/>
            <person name="Weissenbach J."/>
            <person name="Medigue C."/>
            <person name="Le Paslier D."/>
        </authorList>
    </citation>
    <scope>NUCLEOTIDE SEQUENCE</scope>
</reference>
<organism evidence="1">
    <name type="scientific">mine drainage metagenome</name>
    <dbReference type="NCBI Taxonomy" id="410659"/>
    <lineage>
        <taxon>unclassified sequences</taxon>
        <taxon>metagenomes</taxon>
        <taxon>ecological metagenomes</taxon>
    </lineage>
</organism>
<gene>
    <name evidence="1" type="ORF">CARN2_2434</name>
</gene>